<dbReference type="eggNOG" id="KOG3923">
    <property type="taxonomic scope" value="Eukaryota"/>
</dbReference>
<keyword evidence="8" id="KW-1185">Reference proteome</keyword>
<evidence type="ECO:0000256" key="5">
    <source>
        <dbReference type="ARBA" id="ARBA00023002"/>
    </source>
</evidence>
<evidence type="ECO:0000256" key="3">
    <source>
        <dbReference type="ARBA" id="ARBA00022630"/>
    </source>
</evidence>
<dbReference type="PANTHER" id="PTHR11530:SF11">
    <property type="entry name" value="D-ASPARTATE OXIDASE"/>
    <property type="match status" value="1"/>
</dbReference>
<dbReference type="SUPFAM" id="SSF51971">
    <property type="entry name" value="Nucleotide-binding domain"/>
    <property type="match status" value="1"/>
</dbReference>
<proteinExistence type="inferred from homology"/>
<gene>
    <name evidence="7" type="primary">Piso0_005912</name>
    <name evidence="7" type="ORF">GNLVRS01_PISO0N25291g</name>
</gene>
<dbReference type="PANTHER" id="PTHR11530">
    <property type="entry name" value="D-AMINO ACID OXIDASE"/>
    <property type="match status" value="1"/>
</dbReference>
<keyword evidence="3" id="KW-0285">Flavoprotein</keyword>
<evidence type="ECO:0000259" key="6">
    <source>
        <dbReference type="Pfam" id="PF01266"/>
    </source>
</evidence>
<feature type="domain" description="FAD dependent oxidoreductase" evidence="6">
    <location>
        <begin position="55"/>
        <end position="252"/>
    </location>
</feature>
<evidence type="ECO:0000256" key="4">
    <source>
        <dbReference type="ARBA" id="ARBA00022827"/>
    </source>
</evidence>
<dbReference type="SUPFAM" id="SSF54373">
    <property type="entry name" value="FAD-linked reductases, C-terminal domain"/>
    <property type="match status" value="1"/>
</dbReference>
<dbReference type="GO" id="GO:0071949">
    <property type="term" value="F:FAD binding"/>
    <property type="evidence" value="ECO:0007669"/>
    <property type="project" value="InterPro"/>
</dbReference>
<dbReference type="Gene3D" id="3.30.9.10">
    <property type="entry name" value="D-Amino Acid Oxidase, subunit A, domain 2"/>
    <property type="match status" value="1"/>
</dbReference>
<protein>
    <submittedName>
        <fullName evidence="7">Piso0_005912 protein</fullName>
    </submittedName>
</protein>
<dbReference type="InterPro" id="IPR006181">
    <property type="entry name" value="D-amino_acid_oxidase_CS"/>
</dbReference>
<dbReference type="GO" id="GO:0005737">
    <property type="term" value="C:cytoplasm"/>
    <property type="evidence" value="ECO:0007669"/>
    <property type="project" value="TreeGrafter"/>
</dbReference>
<keyword evidence="4" id="KW-0274">FAD</keyword>
<dbReference type="GO" id="GO:0019478">
    <property type="term" value="P:D-amino acid catabolic process"/>
    <property type="evidence" value="ECO:0007669"/>
    <property type="project" value="TreeGrafter"/>
</dbReference>
<comment type="similarity">
    <text evidence="2">Belongs to the DAMOX/DASOX family.</text>
</comment>
<name>G8Y0A3_PICSO</name>
<dbReference type="GO" id="GO:0003884">
    <property type="term" value="F:D-amino-acid oxidase activity"/>
    <property type="evidence" value="ECO:0007669"/>
    <property type="project" value="InterPro"/>
</dbReference>
<evidence type="ECO:0000256" key="2">
    <source>
        <dbReference type="ARBA" id="ARBA00006730"/>
    </source>
</evidence>
<dbReference type="InParanoid" id="G8Y0A3"/>
<dbReference type="AlphaFoldDB" id="G8Y0A3"/>
<dbReference type="Proteomes" id="UP000005222">
    <property type="component" value="Chromosome N"/>
</dbReference>
<evidence type="ECO:0000313" key="7">
    <source>
        <dbReference type="EMBL" id="CCE87362.1"/>
    </source>
</evidence>
<reference evidence="7 8" key="1">
    <citation type="journal article" date="2012" name="G3 (Bethesda)">
        <title>Pichia sorbitophila, an interspecies yeast hybrid reveals early steps of genome resolution following polyploidization.</title>
        <authorList>
            <person name="Leh Louis V."/>
            <person name="Despons L."/>
            <person name="Friedrich A."/>
            <person name="Martin T."/>
            <person name="Durrens P."/>
            <person name="Casaregola S."/>
            <person name="Neuveglise C."/>
            <person name="Fairhead C."/>
            <person name="Marck C."/>
            <person name="Cruz J.A."/>
            <person name="Straub M.L."/>
            <person name="Kugler V."/>
            <person name="Sacerdot C."/>
            <person name="Uzunov Z."/>
            <person name="Thierry A."/>
            <person name="Weiss S."/>
            <person name="Bleykasten C."/>
            <person name="De Montigny J."/>
            <person name="Jacques N."/>
            <person name="Jung P."/>
            <person name="Lemaire M."/>
            <person name="Mallet S."/>
            <person name="Morel G."/>
            <person name="Richard G.F."/>
            <person name="Sarkar A."/>
            <person name="Savel G."/>
            <person name="Schacherer J."/>
            <person name="Seret M.L."/>
            <person name="Talla E."/>
            <person name="Samson G."/>
            <person name="Jubin C."/>
            <person name="Poulain J."/>
            <person name="Vacherie B."/>
            <person name="Barbe V."/>
            <person name="Pelletier E."/>
            <person name="Sherman D.J."/>
            <person name="Westhof E."/>
            <person name="Weissenbach J."/>
            <person name="Baret P.V."/>
            <person name="Wincker P."/>
            <person name="Gaillardin C."/>
            <person name="Dujon B."/>
            <person name="Souciet J.L."/>
        </authorList>
    </citation>
    <scope>NUCLEOTIDE SEQUENCE [LARGE SCALE GENOMIC DNA]</scope>
    <source>
        <strain evidence="8">ATCC MYA-4447 / BCRC 22081 / CBS 7064 / NBRC 10061 / NRRL Y-12695</strain>
    </source>
</reference>
<dbReference type="EMBL" id="FO082046">
    <property type="protein sequence ID" value="CCE87362.1"/>
    <property type="molecule type" value="Genomic_DNA"/>
</dbReference>
<comment type="cofactor">
    <cofactor evidence="1">
        <name>FAD</name>
        <dbReference type="ChEBI" id="CHEBI:57692"/>
    </cofactor>
</comment>
<dbReference type="OrthoDB" id="2015447at2759"/>
<organism evidence="7 8">
    <name type="scientific">Pichia sorbitophila (strain ATCC MYA-4447 / BCRC 22081 / CBS 7064 / NBRC 10061 / NRRL Y-12695)</name>
    <name type="common">Hybrid yeast</name>
    <dbReference type="NCBI Taxonomy" id="559304"/>
    <lineage>
        <taxon>Eukaryota</taxon>
        <taxon>Fungi</taxon>
        <taxon>Dikarya</taxon>
        <taxon>Ascomycota</taxon>
        <taxon>Saccharomycotina</taxon>
        <taxon>Pichiomycetes</taxon>
        <taxon>Debaryomycetaceae</taxon>
        <taxon>Millerozyma</taxon>
    </lineage>
</organism>
<sequence>MQKRLGGRDCGIDKLPITEYWDFKPSDRKVKSIQQYLANFAIIPKKELPAGAEFGVSYITWNFNCPLLLNNLKTYLCSHGVKFERRQLKHISQGFLSTNVKVVFNCSGLGARSLGGIEDSTVFPVRGQVVIINAPHIRQNKVRWGSDYATYIIPRPNSGGQVVLGGLIQKHNWNGDTFACDTQDILRRATDLLPDILKLPLEILRESTGLRPYRKAGVRIEKEKTKNGIIIHNYGAGGYGYQSGYGMANAATGLLVPNISKL</sequence>
<evidence type="ECO:0000313" key="8">
    <source>
        <dbReference type="Proteomes" id="UP000005222"/>
    </source>
</evidence>
<dbReference type="STRING" id="559304.G8Y0A3"/>
<evidence type="ECO:0000256" key="1">
    <source>
        <dbReference type="ARBA" id="ARBA00001974"/>
    </source>
</evidence>
<dbReference type="OMA" id="WNTENDE"/>
<accession>G8Y0A3</accession>
<dbReference type="InterPro" id="IPR023209">
    <property type="entry name" value="DAO"/>
</dbReference>
<dbReference type="HOGENOM" id="CLU_034311_3_1_1"/>
<dbReference type="InterPro" id="IPR006076">
    <property type="entry name" value="FAD-dep_OxRdtase"/>
</dbReference>
<keyword evidence="5" id="KW-0560">Oxidoreductase</keyword>
<dbReference type="Pfam" id="PF01266">
    <property type="entry name" value="DAO"/>
    <property type="match status" value="1"/>
</dbReference>
<dbReference type="PROSITE" id="PS00677">
    <property type="entry name" value="DAO"/>
    <property type="match status" value="1"/>
</dbReference>